<gene>
    <name evidence="3" type="ORF">KDW_48870</name>
</gene>
<dbReference type="AlphaFoldDB" id="A0A5J4KS42"/>
<dbReference type="InterPro" id="IPR046096">
    <property type="entry name" value="DUF6114"/>
</dbReference>
<keyword evidence="2" id="KW-1133">Transmembrane helix</keyword>
<feature type="transmembrane region" description="Helical" evidence="2">
    <location>
        <begin position="69"/>
        <end position="94"/>
    </location>
</feature>
<keyword evidence="4" id="KW-1185">Reference proteome</keyword>
<name>A0A5J4KS42_9CHLR</name>
<evidence type="ECO:0000313" key="4">
    <source>
        <dbReference type="Proteomes" id="UP000326912"/>
    </source>
</evidence>
<dbReference type="EMBL" id="BKZW01000002">
    <property type="protein sequence ID" value="GER90725.1"/>
    <property type="molecule type" value="Genomic_DNA"/>
</dbReference>
<accession>A0A5J4KS42</accession>
<organism evidence="3 4">
    <name type="scientific">Dictyobacter vulcani</name>
    <dbReference type="NCBI Taxonomy" id="2607529"/>
    <lineage>
        <taxon>Bacteria</taxon>
        <taxon>Bacillati</taxon>
        <taxon>Chloroflexota</taxon>
        <taxon>Ktedonobacteria</taxon>
        <taxon>Ktedonobacterales</taxon>
        <taxon>Dictyobacteraceae</taxon>
        <taxon>Dictyobacter</taxon>
    </lineage>
</organism>
<evidence type="ECO:0000256" key="2">
    <source>
        <dbReference type="SAM" id="Phobius"/>
    </source>
</evidence>
<comment type="caution">
    <text evidence="3">The sequence shown here is derived from an EMBL/GenBank/DDBJ whole genome shotgun (WGS) entry which is preliminary data.</text>
</comment>
<dbReference type="RefSeq" id="WP_151758426.1">
    <property type="nucleotide sequence ID" value="NZ_BKZW01000002.1"/>
</dbReference>
<feature type="transmembrane region" description="Helical" evidence="2">
    <location>
        <begin position="129"/>
        <end position="155"/>
    </location>
</feature>
<dbReference type="Pfam" id="PF19609">
    <property type="entry name" value="DUF6114"/>
    <property type="match status" value="1"/>
</dbReference>
<evidence type="ECO:0000313" key="3">
    <source>
        <dbReference type="EMBL" id="GER90725.1"/>
    </source>
</evidence>
<feature type="compositionally biased region" description="Basic residues" evidence="1">
    <location>
        <begin position="7"/>
        <end position="17"/>
    </location>
</feature>
<protein>
    <submittedName>
        <fullName evidence="3">Uncharacterized protein</fullName>
    </submittedName>
</protein>
<keyword evidence="2" id="KW-0812">Transmembrane</keyword>
<proteinExistence type="predicted"/>
<reference evidence="3 4" key="1">
    <citation type="submission" date="2019-10" db="EMBL/GenBank/DDBJ databases">
        <title>Dictyobacter vulcani sp. nov., within the class Ktedonobacteria, isolated from soil of volcanic Mt. Zao.</title>
        <authorList>
            <person name="Zheng Y."/>
            <person name="Wang C.M."/>
            <person name="Sakai Y."/>
            <person name="Abe K."/>
            <person name="Yokota A."/>
            <person name="Yabe S."/>
        </authorList>
    </citation>
    <scope>NUCLEOTIDE SEQUENCE [LARGE SCALE GENOMIC DNA]</scope>
    <source>
        <strain evidence="3 4">W12</strain>
    </source>
</reference>
<evidence type="ECO:0000256" key="1">
    <source>
        <dbReference type="SAM" id="MobiDB-lite"/>
    </source>
</evidence>
<keyword evidence="2" id="KW-0472">Membrane</keyword>
<sequence>MATATRRTTHRSRKKKSSGSAVTADIRSHATTVEVAEQPEKLLLAPAATSVPVADFPSCRRLWLQQRPVVGSCLIVLAGILVLWGPLALMQFAFLPGNTVWAGLLVGSMLCVLGLLQLFFPAYALLTGILAIICALASLMAAAGGFGIGMIFGIIGGAQGVAWRNLTLSRTEYQLLLARPSRQKRCWHLRKYQATSSR</sequence>
<feature type="region of interest" description="Disordered" evidence="1">
    <location>
        <begin position="1"/>
        <end position="24"/>
    </location>
</feature>
<feature type="transmembrane region" description="Helical" evidence="2">
    <location>
        <begin position="100"/>
        <end position="120"/>
    </location>
</feature>
<dbReference type="Proteomes" id="UP000326912">
    <property type="component" value="Unassembled WGS sequence"/>
</dbReference>